<dbReference type="OrthoDB" id="5978522at2759"/>
<dbReference type="PANTHER" id="PTHR37558:SF1">
    <property type="entry name" value="HTH CENPB-TYPE DOMAIN-CONTAINING PROTEIN"/>
    <property type="match status" value="1"/>
</dbReference>
<name>A0A6S7IVV4_PARCT</name>
<dbReference type="EMBL" id="CACRXK020011273">
    <property type="protein sequence ID" value="CAB4021109.1"/>
    <property type="molecule type" value="Genomic_DNA"/>
</dbReference>
<evidence type="ECO:0000313" key="5">
    <source>
        <dbReference type="Proteomes" id="UP001152795"/>
    </source>
</evidence>
<keyword evidence="1" id="KW-0175">Coiled coil</keyword>
<evidence type="ECO:0000256" key="2">
    <source>
        <dbReference type="SAM" id="MobiDB-lite"/>
    </source>
</evidence>
<keyword evidence="5" id="KW-1185">Reference proteome</keyword>
<protein>
    <submittedName>
        <fullName evidence="4">Uncharacterized protein</fullName>
    </submittedName>
</protein>
<keyword evidence="3" id="KW-0732">Signal</keyword>
<dbReference type="AlphaFoldDB" id="A0A6S7IVV4"/>
<feature type="signal peptide" evidence="3">
    <location>
        <begin position="1"/>
        <end position="21"/>
    </location>
</feature>
<dbReference type="Proteomes" id="UP001152795">
    <property type="component" value="Unassembled WGS sequence"/>
</dbReference>
<evidence type="ECO:0000313" key="4">
    <source>
        <dbReference type="EMBL" id="CAB4021109.1"/>
    </source>
</evidence>
<organism evidence="4 5">
    <name type="scientific">Paramuricea clavata</name>
    <name type="common">Red gorgonian</name>
    <name type="synonym">Violescent sea-whip</name>
    <dbReference type="NCBI Taxonomy" id="317549"/>
    <lineage>
        <taxon>Eukaryota</taxon>
        <taxon>Metazoa</taxon>
        <taxon>Cnidaria</taxon>
        <taxon>Anthozoa</taxon>
        <taxon>Octocorallia</taxon>
        <taxon>Malacalcyonacea</taxon>
        <taxon>Plexauridae</taxon>
        <taxon>Paramuricea</taxon>
    </lineage>
</organism>
<gene>
    <name evidence="4" type="ORF">PACLA_8A060136</name>
</gene>
<sequence>MFCSLCYSLGSLFAFISFVSTKNTATRNNGTFRWDDAKDKILLREVRVVEPYIWKGGSKQAGQGWTETAKLVNTYEGFKDMPRDQRAVRERFNKLMGEFRSKTRAELNASGISPDPPTEIEILLEEISDIMLNTVHTDKNKHEKDKRAKALSVRDAAMHTWGKSKERLGSSEDESDGSSEESNTTKQTKRRKQRKRKSSGDAFEYLRMRSEQFMLVQQQEIELRKQQAMLEQQKFDAREKKQQQKQDELISQQQEMNQLLENQQKQFNLQQQQQQMQMQMQKQMQAAMLAVLEKVAK</sequence>
<proteinExistence type="predicted"/>
<feature type="chain" id="PRO_5043972061" evidence="3">
    <location>
        <begin position="22"/>
        <end position="297"/>
    </location>
</feature>
<feature type="compositionally biased region" description="Basic and acidic residues" evidence="2">
    <location>
        <begin position="138"/>
        <end position="148"/>
    </location>
</feature>
<reference evidence="4" key="1">
    <citation type="submission" date="2020-04" db="EMBL/GenBank/DDBJ databases">
        <authorList>
            <person name="Alioto T."/>
            <person name="Alioto T."/>
            <person name="Gomez Garrido J."/>
        </authorList>
    </citation>
    <scope>NUCLEOTIDE SEQUENCE</scope>
    <source>
        <strain evidence="4">A484AB</strain>
    </source>
</reference>
<evidence type="ECO:0000256" key="1">
    <source>
        <dbReference type="SAM" id="Coils"/>
    </source>
</evidence>
<feature type="compositionally biased region" description="Basic residues" evidence="2">
    <location>
        <begin position="187"/>
        <end position="197"/>
    </location>
</feature>
<feature type="coiled-coil region" evidence="1">
    <location>
        <begin position="216"/>
        <end position="273"/>
    </location>
</feature>
<evidence type="ECO:0000256" key="3">
    <source>
        <dbReference type="SAM" id="SignalP"/>
    </source>
</evidence>
<feature type="region of interest" description="Disordered" evidence="2">
    <location>
        <begin position="138"/>
        <end position="203"/>
    </location>
</feature>
<comment type="caution">
    <text evidence="4">The sequence shown here is derived from an EMBL/GenBank/DDBJ whole genome shotgun (WGS) entry which is preliminary data.</text>
</comment>
<accession>A0A6S7IVV4</accession>
<dbReference type="PANTHER" id="PTHR37558">
    <property type="entry name" value="HTH CENPB-TYPE DOMAIN-CONTAINING PROTEIN"/>
    <property type="match status" value="1"/>
</dbReference>